<name>A0A6A6QDE3_9PEZI</name>
<gene>
    <name evidence="1" type="ORF">BU16DRAFT_471996</name>
</gene>
<reference evidence="1" key="1">
    <citation type="journal article" date="2020" name="Stud. Mycol.">
        <title>101 Dothideomycetes genomes: a test case for predicting lifestyles and emergence of pathogens.</title>
        <authorList>
            <person name="Haridas S."/>
            <person name="Albert R."/>
            <person name="Binder M."/>
            <person name="Bloem J."/>
            <person name="Labutti K."/>
            <person name="Salamov A."/>
            <person name="Andreopoulos B."/>
            <person name="Baker S."/>
            <person name="Barry K."/>
            <person name="Bills G."/>
            <person name="Bluhm B."/>
            <person name="Cannon C."/>
            <person name="Castanera R."/>
            <person name="Culley D."/>
            <person name="Daum C."/>
            <person name="Ezra D."/>
            <person name="Gonzalez J."/>
            <person name="Henrissat B."/>
            <person name="Kuo A."/>
            <person name="Liang C."/>
            <person name="Lipzen A."/>
            <person name="Lutzoni F."/>
            <person name="Magnuson J."/>
            <person name="Mondo S."/>
            <person name="Nolan M."/>
            <person name="Ohm R."/>
            <person name="Pangilinan J."/>
            <person name="Park H.-J."/>
            <person name="Ramirez L."/>
            <person name="Alfaro M."/>
            <person name="Sun H."/>
            <person name="Tritt A."/>
            <person name="Yoshinaga Y."/>
            <person name="Zwiers L.-H."/>
            <person name="Turgeon B."/>
            <person name="Goodwin S."/>
            <person name="Spatafora J."/>
            <person name="Crous P."/>
            <person name="Grigoriev I."/>
        </authorList>
    </citation>
    <scope>NUCLEOTIDE SEQUENCE</scope>
    <source>
        <strain evidence="1">CBS 269.34</strain>
    </source>
</reference>
<dbReference type="EMBL" id="MU004199">
    <property type="protein sequence ID" value="KAF2489477.1"/>
    <property type="molecule type" value="Genomic_DNA"/>
</dbReference>
<accession>A0A6A6QDE3</accession>
<proteinExistence type="predicted"/>
<organism evidence="1 2">
    <name type="scientific">Lophium mytilinum</name>
    <dbReference type="NCBI Taxonomy" id="390894"/>
    <lineage>
        <taxon>Eukaryota</taxon>
        <taxon>Fungi</taxon>
        <taxon>Dikarya</taxon>
        <taxon>Ascomycota</taxon>
        <taxon>Pezizomycotina</taxon>
        <taxon>Dothideomycetes</taxon>
        <taxon>Pleosporomycetidae</taxon>
        <taxon>Mytilinidiales</taxon>
        <taxon>Mytilinidiaceae</taxon>
        <taxon>Lophium</taxon>
    </lineage>
</organism>
<feature type="non-terminal residue" evidence="1">
    <location>
        <position position="226"/>
    </location>
</feature>
<keyword evidence="2" id="KW-1185">Reference proteome</keyword>
<sequence length="226" mass="26300">MSPRLPGVQILSLDCTPVEYQKWRRAVRSAMSNASPDAWQHCDGSCSCPMPMPAERCSLKQEPQPQLLEERRDWVRKDRAVKLDLFLSISDDIKTDLFGVGPPLPPSAPTANQMLEDLDERFSHYTFDDYHHAFCYFLNLHLDDFEHLDEFHNEFRAILLEMEDFGQPLNNTQACSAYFSKLRCCQNPWVARKIKEWDTLEEHPTIESLMAEAPKWMIIKPLDIKN</sequence>
<dbReference type="AlphaFoldDB" id="A0A6A6QDE3"/>
<evidence type="ECO:0000313" key="1">
    <source>
        <dbReference type="EMBL" id="KAF2489477.1"/>
    </source>
</evidence>
<dbReference type="OrthoDB" id="3883943at2759"/>
<dbReference type="Proteomes" id="UP000799750">
    <property type="component" value="Unassembled WGS sequence"/>
</dbReference>
<protein>
    <submittedName>
        <fullName evidence="1">Uncharacterized protein</fullName>
    </submittedName>
</protein>
<evidence type="ECO:0000313" key="2">
    <source>
        <dbReference type="Proteomes" id="UP000799750"/>
    </source>
</evidence>